<feature type="non-terminal residue" evidence="1">
    <location>
        <position position="1"/>
    </location>
</feature>
<dbReference type="InterPro" id="IPR028994">
    <property type="entry name" value="Integrin_alpha_N"/>
</dbReference>
<gene>
    <name evidence="1" type="ORF">H1011_00535</name>
</gene>
<comment type="caution">
    <text evidence="1">The sequence shown here is derived from an EMBL/GenBank/DDBJ whole genome shotgun (WGS) entry which is preliminary data.</text>
</comment>
<name>A0A832V3K9_9ARCH</name>
<dbReference type="AlphaFoldDB" id="A0A832V3K9"/>
<dbReference type="Proteomes" id="UP000604391">
    <property type="component" value="Unassembled WGS sequence"/>
</dbReference>
<keyword evidence="2" id="KW-1185">Reference proteome</keyword>
<accession>A0A832V3K9</accession>
<organism evidence="1 2">
    <name type="scientific">Candidatus Undinarchaeum marinum</name>
    <dbReference type="NCBI Taxonomy" id="2756141"/>
    <lineage>
        <taxon>Archaea</taxon>
        <taxon>Candidatus Undinarchaeota</taxon>
        <taxon>Candidatus Undinarchaeia</taxon>
        <taxon>Candidatus Undinarchaeales</taxon>
        <taxon>Candidatus Undinarchaeaceae</taxon>
        <taxon>Candidatus Undinarchaeum</taxon>
    </lineage>
</organism>
<evidence type="ECO:0000313" key="2">
    <source>
        <dbReference type="Proteomes" id="UP000604391"/>
    </source>
</evidence>
<protein>
    <recommendedName>
        <fullName evidence="3">VCBS repeat-containing protein</fullName>
    </recommendedName>
</protein>
<reference evidence="1 2" key="1">
    <citation type="journal article" name="Nat. Commun.">
        <title>Undinarchaeota illuminate DPANN phylogeny and the impact of gene transfer on archaeal evolution.</title>
        <authorList>
            <person name="Dombrowski N."/>
            <person name="Williams T.A."/>
            <person name="Sun J."/>
            <person name="Woodcroft B.J."/>
            <person name="Lee J.H."/>
            <person name="Minh B.Q."/>
            <person name="Rinke C."/>
            <person name="Spang A."/>
        </authorList>
    </citation>
    <scope>NUCLEOTIDE SEQUENCE [LARGE SCALE GENOMIC DNA]</scope>
    <source>
        <strain evidence="1">MAG_bin17</strain>
    </source>
</reference>
<sequence>GDDPDRRYREIEIGDIDGDGKNEIILLKNLKYPTRSPQCPEDDPDSYYFNKLIDYKGVAVVVFGMNDYIKASKESAFPIEGIDSIIRTRYGEWRIYELESEFNGCDLEGEGNEAWGMSKNAIEVIDFDGDGKDEILLFAEQKIFVIEEDANGDLTHYVIDQDAQYHHSGGISKHDFFLLGNINIGKDYEALYIFRNPDITQTDVKIGVTQLIFNEEDGTYESVKTKDMDTWNIPENSWYEDATICDFDHDGWDDELVLIRGEKRSPYIGASTLQPSDFRLQIYEFEQNSDGEIWINSEPLHTTNKLPYRGRWEELVCDDFDGDGWDEVVLIPLGISTEQDVEGTIYVLETENILTLGDDVYNYGIEEIRNKLPWGILEIGDRAWISIAGGNLIGN</sequence>
<dbReference type="SUPFAM" id="SSF69318">
    <property type="entry name" value="Integrin alpha N-terminal domain"/>
    <property type="match status" value="1"/>
</dbReference>
<evidence type="ECO:0008006" key="3">
    <source>
        <dbReference type="Google" id="ProtNLM"/>
    </source>
</evidence>
<evidence type="ECO:0000313" key="1">
    <source>
        <dbReference type="EMBL" id="HIJ99294.1"/>
    </source>
</evidence>
<proteinExistence type="predicted"/>
<dbReference type="EMBL" id="DVAD01000003">
    <property type="protein sequence ID" value="HIJ99294.1"/>
    <property type="molecule type" value="Genomic_DNA"/>
</dbReference>